<dbReference type="EMBL" id="JARBHB010000015">
    <property type="protein sequence ID" value="KAJ8867804.1"/>
    <property type="molecule type" value="Genomic_DNA"/>
</dbReference>
<evidence type="ECO:0000256" key="1">
    <source>
        <dbReference type="SAM" id="MobiDB-lite"/>
    </source>
</evidence>
<accession>A0ABQ9G5S3</accession>
<comment type="caution">
    <text evidence="2">The sequence shown here is derived from an EMBL/GenBank/DDBJ whole genome shotgun (WGS) entry which is preliminary data.</text>
</comment>
<reference evidence="2 3" key="1">
    <citation type="submission" date="2023-02" db="EMBL/GenBank/DDBJ databases">
        <title>LHISI_Scaffold_Assembly.</title>
        <authorList>
            <person name="Stuart O.P."/>
            <person name="Cleave R."/>
            <person name="Magrath M.J.L."/>
            <person name="Mikheyev A.S."/>
        </authorList>
    </citation>
    <scope>NUCLEOTIDE SEQUENCE [LARGE SCALE GENOMIC DNA]</scope>
    <source>
        <strain evidence="2">Daus_M_001</strain>
        <tissue evidence="2">Leg muscle</tissue>
    </source>
</reference>
<evidence type="ECO:0000313" key="2">
    <source>
        <dbReference type="EMBL" id="KAJ8867804.1"/>
    </source>
</evidence>
<feature type="compositionally biased region" description="Basic and acidic residues" evidence="1">
    <location>
        <begin position="268"/>
        <end position="277"/>
    </location>
</feature>
<name>A0ABQ9G5S3_9NEOP</name>
<keyword evidence="3" id="KW-1185">Reference proteome</keyword>
<proteinExistence type="predicted"/>
<protein>
    <submittedName>
        <fullName evidence="2">Uncharacterized protein</fullName>
    </submittedName>
</protein>
<evidence type="ECO:0000313" key="3">
    <source>
        <dbReference type="Proteomes" id="UP001159363"/>
    </source>
</evidence>
<feature type="compositionally biased region" description="Pro residues" evidence="1">
    <location>
        <begin position="688"/>
        <end position="697"/>
    </location>
</feature>
<dbReference type="Proteomes" id="UP001159363">
    <property type="component" value="Chromosome 14"/>
</dbReference>
<feature type="region of interest" description="Disordered" evidence="1">
    <location>
        <begin position="655"/>
        <end position="710"/>
    </location>
</feature>
<feature type="region of interest" description="Disordered" evidence="1">
    <location>
        <begin position="266"/>
        <end position="287"/>
    </location>
</feature>
<gene>
    <name evidence="2" type="ORF">PR048_031609</name>
</gene>
<sequence>MFRRYYSSNPIERGGTVVTHSTPVWEDRSSNPSPAILISAFHGSLKSLQATAGMGHLKPLVYATPLDDEGHLRYPIVAGCETFGNFPGIHQRIRLPPRLSLLAPFSARSRRAGEGRQHRPSTRNTASISIMFVPNRLYNMRTFAKCQLFKVDNLRLHLRVLTINPKDNVIGLIQNHVASGRTLSSSVGCTATPVVLLETPHPAFSFHIASSSWAAEKYCYRIFFDIPSESFLTTCKGRERFGHLASRFSTFRPVLERKLIGAGIQGRGKQEYPEKTRRQAPSSSTIPTCENPEVNPLGIEFGFAVVGGERPSICATVAPIMIIIIMGSGDVVVRILASHQCEAWFDSRRLKSPPDFRTWESCQTMPLVGGIFSGISRFIRSCVSVLPRRLWVVISRSVRTPGSQPTGQLVGDGTGIVPRSAARHALSKVALGSNAPSEQVGRDLANPSIFPRALDASAGGQSRDRGHYAQRRTQALFTIDSELQCQTIVPDFVIIGFSGLPPATVANFKHVFASKNYSCRSDTARRTSIWKRNSRRTTNTSCEHEGLPLTSTIAEHIQFRSCDRVFNDGQDDRRHERTACAKSPFRAVKHCGNGHSRFTLGDTSENHVKNCDDSTAGSRQVLPAITLSASAGIPIRQACMTIQLKLKTERARIEYQTGSEDDHEDIINQNEPDNSERAEGDGDFLAAPNPPPPPPPYICCNKRHEEGRRR</sequence>
<organism evidence="2 3">
    <name type="scientific">Dryococelus australis</name>
    <dbReference type="NCBI Taxonomy" id="614101"/>
    <lineage>
        <taxon>Eukaryota</taxon>
        <taxon>Metazoa</taxon>
        <taxon>Ecdysozoa</taxon>
        <taxon>Arthropoda</taxon>
        <taxon>Hexapoda</taxon>
        <taxon>Insecta</taxon>
        <taxon>Pterygota</taxon>
        <taxon>Neoptera</taxon>
        <taxon>Polyneoptera</taxon>
        <taxon>Phasmatodea</taxon>
        <taxon>Verophasmatodea</taxon>
        <taxon>Anareolatae</taxon>
        <taxon>Phasmatidae</taxon>
        <taxon>Eurycanthinae</taxon>
        <taxon>Dryococelus</taxon>
    </lineage>
</organism>